<dbReference type="InterPro" id="IPR037662">
    <property type="entry name" value="CFAP68/107"/>
</dbReference>
<comment type="subcellular location">
    <subcellularLocation>
        <location evidence="1">Cytoplasm</location>
        <location evidence="1">Cytoskeleton</location>
        <location evidence="1">Flagellum axoneme</location>
    </subcellularLocation>
</comment>
<comment type="function">
    <text evidence="7">Microtubule inner protein (MIP) part of the dynein-decorated doublet microtubules (DMTs) in cilia axoneme, which is required for motile cilia beating.</text>
</comment>
<protein>
    <submittedName>
        <fullName evidence="9">C1orf158</fullName>
    </submittedName>
</protein>
<evidence type="ECO:0000256" key="1">
    <source>
        <dbReference type="ARBA" id="ARBA00004611"/>
    </source>
</evidence>
<dbReference type="AlphaFoldDB" id="A0A7J7KJT9"/>
<proteinExistence type="predicted"/>
<dbReference type="PANTHER" id="PTHR31180:SF2">
    <property type="entry name" value="CILIA- AND FLAGELLA-ASSOCIATED PROTEIN 107"/>
    <property type="match status" value="1"/>
</dbReference>
<dbReference type="PANTHER" id="PTHR31180">
    <property type="entry name" value="CILIA- AND FLAGELLA-ASSOCIATED PROTEIN 107-RELATED"/>
    <property type="match status" value="1"/>
</dbReference>
<evidence type="ECO:0000256" key="7">
    <source>
        <dbReference type="ARBA" id="ARBA00035003"/>
    </source>
</evidence>
<dbReference type="Pfam" id="PF22595">
    <property type="entry name" value="CFAP107"/>
    <property type="match status" value="1"/>
</dbReference>
<keyword evidence="4" id="KW-0969">Cilium</keyword>
<organism evidence="9 10">
    <name type="scientific">Bugula neritina</name>
    <name type="common">Brown bryozoan</name>
    <name type="synonym">Sertularia neritina</name>
    <dbReference type="NCBI Taxonomy" id="10212"/>
    <lineage>
        <taxon>Eukaryota</taxon>
        <taxon>Metazoa</taxon>
        <taxon>Spiralia</taxon>
        <taxon>Lophotrochozoa</taxon>
        <taxon>Bryozoa</taxon>
        <taxon>Gymnolaemata</taxon>
        <taxon>Cheilostomatida</taxon>
        <taxon>Flustrina</taxon>
        <taxon>Buguloidea</taxon>
        <taxon>Bugulidae</taxon>
        <taxon>Bugula</taxon>
    </lineage>
</organism>
<evidence type="ECO:0000256" key="6">
    <source>
        <dbReference type="ARBA" id="ARBA00023273"/>
    </source>
</evidence>
<comment type="caution">
    <text evidence="9">The sequence shown here is derived from an EMBL/GenBank/DDBJ whole genome shotgun (WGS) entry which is preliminary data.</text>
</comment>
<reference evidence="9" key="1">
    <citation type="submission" date="2020-06" db="EMBL/GenBank/DDBJ databases">
        <title>Draft genome of Bugula neritina, a colonial animal packing powerful symbionts and potential medicines.</title>
        <authorList>
            <person name="Rayko M."/>
        </authorList>
    </citation>
    <scope>NUCLEOTIDE SEQUENCE [LARGE SCALE GENOMIC DNA]</scope>
    <source>
        <strain evidence="9">Kwan_BN1</strain>
    </source>
</reference>
<keyword evidence="2" id="KW-0963">Cytoplasm</keyword>
<gene>
    <name evidence="9" type="ORF">EB796_003472</name>
</gene>
<keyword evidence="5" id="KW-0206">Cytoskeleton</keyword>
<dbReference type="Proteomes" id="UP000593567">
    <property type="component" value="Unassembled WGS sequence"/>
</dbReference>
<keyword evidence="10" id="KW-1185">Reference proteome</keyword>
<comment type="subunit">
    <text evidence="8">Microtubule inner protein component of sperm flagellar doublet microtubules.</text>
</comment>
<dbReference type="GO" id="GO:0005879">
    <property type="term" value="C:axonemal microtubule"/>
    <property type="evidence" value="ECO:0007669"/>
    <property type="project" value="TreeGrafter"/>
</dbReference>
<evidence type="ECO:0000313" key="9">
    <source>
        <dbReference type="EMBL" id="KAF6038201.1"/>
    </source>
</evidence>
<evidence type="ECO:0000313" key="10">
    <source>
        <dbReference type="Proteomes" id="UP000593567"/>
    </source>
</evidence>
<evidence type="ECO:0000256" key="4">
    <source>
        <dbReference type="ARBA" id="ARBA00023069"/>
    </source>
</evidence>
<name>A0A7J7KJT9_BUGNE</name>
<dbReference type="EMBL" id="VXIV02000448">
    <property type="protein sequence ID" value="KAF6038201.1"/>
    <property type="molecule type" value="Genomic_DNA"/>
</dbReference>
<evidence type="ECO:0000256" key="8">
    <source>
        <dbReference type="ARBA" id="ARBA00046435"/>
    </source>
</evidence>
<sequence length="134" mass="15682">MISLYDEYYNRRARPDGQKFPPVRSWDSKSMTWVPEKIDHPLQADPTNWGLKNEVAERQAKLEKEKNISDYLSTYSLGYTEKPVDVRVRRYATARDSSTKLHPVNKVNKNLNLRNATANPHMPQHLQIRSPYVI</sequence>
<dbReference type="InterPro" id="IPR054709">
    <property type="entry name" value="CFAP107"/>
</dbReference>
<keyword evidence="3" id="KW-0282">Flagellum</keyword>
<evidence type="ECO:0000256" key="3">
    <source>
        <dbReference type="ARBA" id="ARBA00022846"/>
    </source>
</evidence>
<evidence type="ECO:0000256" key="2">
    <source>
        <dbReference type="ARBA" id="ARBA00022490"/>
    </source>
</evidence>
<evidence type="ECO:0000256" key="5">
    <source>
        <dbReference type="ARBA" id="ARBA00023212"/>
    </source>
</evidence>
<accession>A0A7J7KJT9</accession>
<dbReference type="GO" id="GO:0030317">
    <property type="term" value="P:flagellated sperm motility"/>
    <property type="evidence" value="ECO:0007669"/>
    <property type="project" value="InterPro"/>
</dbReference>
<dbReference type="OrthoDB" id="8185227at2759"/>
<keyword evidence="6" id="KW-0966">Cell projection</keyword>